<sequence length="328" mass="36124">MPLQVGSNGLVTGAWQKTMVNRYRAYAVSVDGAHLRVDSYFGYDDEKVQREYQRRTGQRQTGVVSDADLHRLGVFPTLFSVHGTGQADPFGIGLPADAARECLDLYWWQPVGNYPATAVPMDGSVNEGEAELFSLINDRDICPGPFAMFDYSQGSVVGGRIRNRLRDGDLRSRYRDFIASASWGNPMRPPGSYAGNTDPGGHGIDPQLEIIAEPYAINLAQRGDLYTTCPDGDVGEMERAIFNAVFRRWTGKDSVPEQLLELITNPGREIPALGKAIWNGGLFVVRGTGPHVTYHVNECPGTGMTHWQYGIKHMRDVATKRLTAMVAA</sequence>
<dbReference type="RefSeq" id="WP_070916936.1">
    <property type="nucleotide sequence ID" value="NZ_MLIR01000012.1"/>
</dbReference>
<dbReference type="EMBL" id="MLIS01000011">
    <property type="protein sequence ID" value="OHU75991.1"/>
    <property type="molecule type" value="Genomic_DNA"/>
</dbReference>
<keyword evidence="2" id="KW-1185">Reference proteome</keyword>
<comment type="caution">
    <text evidence="1">The sequence shown here is derived from an EMBL/GenBank/DDBJ whole genome shotgun (WGS) entry which is preliminary data.</text>
</comment>
<accession>A0A1S1LXB2</accession>
<organism evidence="1 2">
    <name type="scientific">Mycobacteroides chelonae</name>
    <name type="common">Mycobacterium chelonae</name>
    <dbReference type="NCBI Taxonomy" id="1774"/>
    <lineage>
        <taxon>Bacteria</taxon>
        <taxon>Bacillati</taxon>
        <taxon>Actinomycetota</taxon>
        <taxon>Actinomycetes</taxon>
        <taxon>Mycobacteriales</taxon>
        <taxon>Mycobacteriaceae</taxon>
        <taxon>Mycobacteroides</taxon>
    </lineage>
</organism>
<evidence type="ECO:0008006" key="3">
    <source>
        <dbReference type="Google" id="ProtNLM"/>
    </source>
</evidence>
<evidence type="ECO:0000313" key="2">
    <source>
        <dbReference type="Proteomes" id="UP000179441"/>
    </source>
</evidence>
<name>A0A1S1LXB2_MYCCH</name>
<evidence type="ECO:0000313" key="1">
    <source>
        <dbReference type="EMBL" id="OHU75991.1"/>
    </source>
</evidence>
<reference evidence="1 2" key="1">
    <citation type="submission" date="2016-10" db="EMBL/GenBank/DDBJ databases">
        <title>Evaluation of Human, Veterinary and Environmental Mycobacterium chelonae Isolates by Core Genome Phylogenomic Analysis, Targeted Gene Comparison, and Anti-microbial Susceptibility Patterns: A Tale of Mistaken Identities.</title>
        <authorList>
            <person name="Fogelson S.B."/>
            <person name="Camus A.C."/>
            <person name="Lorenz W."/>
            <person name="Vasireddy R."/>
            <person name="Vasireddy S."/>
            <person name="Smith T."/>
            <person name="Brown-Elliott B.A."/>
            <person name="Wallace R.J.Jr."/>
            <person name="Hasan N.A."/>
            <person name="Reischl U."/>
            <person name="Sanchez S."/>
        </authorList>
    </citation>
    <scope>NUCLEOTIDE SEQUENCE [LARGE SCALE GENOMIC DNA]</scope>
    <source>
        <strain evidence="1 2">15518</strain>
    </source>
</reference>
<dbReference type="InterPro" id="IPR041855">
    <property type="entry name" value="Lysin_B_C_ter"/>
</dbReference>
<gene>
    <name evidence="1" type="ORF">BKG84_25255</name>
</gene>
<dbReference type="AlphaFoldDB" id="A0A1S1LXB2"/>
<dbReference type="Gene3D" id="3.40.50.1820">
    <property type="entry name" value="alpha/beta hydrolase"/>
    <property type="match status" value="1"/>
</dbReference>
<dbReference type="InterPro" id="IPR029058">
    <property type="entry name" value="AB_hydrolase_fold"/>
</dbReference>
<dbReference type="Proteomes" id="UP000179441">
    <property type="component" value="Unassembled WGS sequence"/>
</dbReference>
<proteinExistence type="predicted"/>
<protein>
    <recommendedName>
        <fullName evidence="3">Lysin B</fullName>
    </recommendedName>
</protein>
<dbReference type="Gene3D" id="1.10.10.1120">
    <property type="entry name" value="Lysin B, C-terminal linker domain"/>
    <property type="match status" value="1"/>
</dbReference>
<dbReference type="SUPFAM" id="SSF53474">
    <property type="entry name" value="alpha/beta-Hydrolases"/>
    <property type="match status" value="1"/>
</dbReference>